<keyword evidence="1" id="KW-0732">Signal</keyword>
<evidence type="ECO:0000313" key="3">
    <source>
        <dbReference type="Proteomes" id="UP000775872"/>
    </source>
</evidence>
<proteinExistence type="predicted"/>
<evidence type="ECO:0000313" key="2">
    <source>
        <dbReference type="EMBL" id="CAH0045332.1"/>
    </source>
</evidence>
<feature type="signal peptide" evidence="1">
    <location>
        <begin position="1"/>
        <end position="17"/>
    </location>
</feature>
<reference evidence="2 3" key="2">
    <citation type="submission" date="2021-10" db="EMBL/GenBank/DDBJ databases">
        <authorList>
            <person name="Piombo E."/>
        </authorList>
    </citation>
    <scope>NUCLEOTIDE SEQUENCE [LARGE SCALE GENOMIC DNA]</scope>
</reference>
<feature type="chain" id="PRO_5040439985" evidence="1">
    <location>
        <begin position="18"/>
        <end position="137"/>
    </location>
</feature>
<sequence length="137" mass="14893">MTWGRVWSSLHLEGVLADYATGVDGVGRRIVEEGAEVIPRSINVCPPCRSLMWPTELECCCRMASTTRRFPVECSQEAAEKLRADGTEVLVGLSEDGDHRFDTQANVNVNAKTAARDGVTVVESLKKAVRFLSAAPA</sequence>
<evidence type="ECO:0000256" key="1">
    <source>
        <dbReference type="SAM" id="SignalP"/>
    </source>
</evidence>
<reference evidence="3" key="1">
    <citation type="submission" date="2019-06" db="EMBL/GenBank/DDBJ databases">
        <authorList>
            <person name="Broberg M."/>
        </authorList>
    </citation>
    <scope>NUCLEOTIDE SEQUENCE [LARGE SCALE GENOMIC DNA]</scope>
</reference>
<keyword evidence="3" id="KW-1185">Reference proteome</keyword>
<gene>
    <name evidence="2" type="ORF">CSOL1703_00011079</name>
</gene>
<organism evidence="2 3">
    <name type="scientific">Clonostachys solani</name>
    <dbReference type="NCBI Taxonomy" id="160281"/>
    <lineage>
        <taxon>Eukaryota</taxon>
        <taxon>Fungi</taxon>
        <taxon>Dikarya</taxon>
        <taxon>Ascomycota</taxon>
        <taxon>Pezizomycotina</taxon>
        <taxon>Sordariomycetes</taxon>
        <taxon>Hypocreomycetidae</taxon>
        <taxon>Hypocreales</taxon>
        <taxon>Bionectriaceae</taxon>
        <taxon>Clonostachys</taxon>
    </lineage>
</organism>
<comment type="caution">
    <text evidence="2">The sequence shown here is derived from an EMBL/GenBank/DDBJ whole genome shotgun (WGS) entry which is preliminary data.</text>
</comment>
<dbReference type="EMBL" id="CABFOC020000011">
    <property type="protein sequence ID" value="CAH0045332.1"/>
    <property type="molecule type" value="Genomic_DNA"/>
</dbReference>
<dbReference type="Proteomes" id="UP000775872">
    <property type="component" value="Unassembled WGS sequence"/>
</dbReference>
<name>A0A9N9W6G5_9HYPO</name>
<protein>
    <submittedName>
        <fullName evidence="2">Uncharacterized protein</fullName>
    </submittedName>
</protein>
<accession>A0A9N9W6G5</accession>
<dbReference type="AlphaFoldDB" id="A0A9N9W6G5"/>